<accession>A0A921GFU4</accession>
<feature type="compositionally biased region" description="Basic and acidic residues" evidence="1">
    <location>
        <begin position="270"/>
        <end position="279"/>
    </location>
</feature>
<sequence length="312" mass="35835">MIINTGARTDTVQYYAPWLLRRFEEGYVLARNPLFPNKVTRYQLDPAVVDCVVFCSKDYRPILPRLHEVTDRFNTYFYYTITAYGKDIEPGVPSVEQSMETLVELADQVGPRRVAWRYDPVLLTPTYTLERHRETFSRMCDVLAPHVDRCIFSFVEMYRKLRLNMPELIPLSVEDMDDLARTLGSVAAEHGLWLQTCGTNGDFSRYGIHPSGCMTLDVLGYANGVEFRPLRHRGMRAGCHCFEARDIGAYDTCPNGCRYCYANRDHRRAAENHRRHDPESPLLIGSIRPEDTVNQGVQRSLLAGGGQRTLEW</sequence>
<evidence type="ECO:0000256" key="1">
    <source>
        <dbReference type="SAM" id="MobiDB-lite"/>
    </source>
</evidence>
<gene>
    <name evidence="2" type="ORF">K8U72_06945</name>
</gene>
<dbReference type="Proteomes" id="UP000697330">
    <property type="component" value="Unassembled WGS sequence"/>
</dbReference>
<evidence type="ECO:0000313" key="2">
    <source>
        <dbReference type="EMBL" id="HJF45501.1"/>
    </source>
</evidence>
<dbReference type="EMBL" id="DYWQ01000099">
    <property type="protein sequence ID" value="HJF45501.1"/>
    <property type="molecule type" value="Genomic_DNA"/>
</dbReference>
<feature type="region of interest" description="Disordered" evidence="1">
    <location>
        <begin position="270"/>
        <end position="289"/>
    </location>
</feature>
<proteinExistence type="predicted"/>
<protein>
    <submittedName>
        <fullName evidence="2">DUF1848 domain-containing protein</fullName>
    </submittedName>
</protein>
<comment type="caution">
    <text evidence="2">The sequence shown here is derived from an EMBL/GenBank/DDBJ whole genome shotgun (WGS) entry which is preliminary data.</text>
</comment>
<reference evidence="2" key="1">
    <citation type="journal article" date="2021" name="PeerJ">
        <title>Extensive microbial diversity within the chicken gut microbiome revealed by metagenomics and culture.</title>
        <authorList>
            <person name="Gilroy R."/>
            <person name="Ravi A."/>
            <person name="Getino M."/>
            <person name="Pursley I."/>
            <person name="Horton D.L."/>
            <person name="Alikhan N.F."/>
            <person name="Baker D."/>
            <person name="Gharbi K."/>
            <person name="Hall N."/>
            <person name="Watson M."/>
            <person name="Adriaenssens E.M."/>
            <person name="Foster-Nyarko E."/>
            <person name="Jarju S."/>
            <person name="Secka A."/>
            <person name="Antonio M."/>
            <person name="Oren A."/>
            <person name="Chaudhuri R.R."/>
            <person name="La Ragione R."/>
            <person name="Hildebrand F."/>
            <person name="Pallen M.J."/>
        </authorList>
    </citation>
    <scope>NUCLEOTIDE SEQUENCE</scope>
    <source>
        <strain evidence="2">CHK124-7917</strain>
    </source>
</reference>
<dbReference type="RefSeq" id="WP_274959260.1">
    <property type="nucleotide sequence ID" value="NZ_DYWQ01000099.1"/>
</dbReference>
<organism evidence="2 3">
    <name type="scientific">Thermophilibacter provencensis</name>
    <dbReference type="NCBI Taxonomy" id="1852386"/>
    <lineage>
        <taxon>Bacteria</taxon>
        <taxon>Bacillati</taxon>
        <taxon>Actinomycetota</taxon>
        <taxon>Coriobacteriia</taxon>
        <taxon>Coriobacteriales</taxon>
        <taxon>Atopobiaceae</taxon>
        <taxon>Thermophilibacter</taxon>
    </lineage>
</organism>
<dbReference type="Pfam" id="PF08902">
    <property type="entry name" value="DUF1848"/>
    <property type="match status" value="1"/>
</dbReference>
<name>A0A921GFU4_9ACTN</name>
<dbReference type="AlphaFoldDB" id="A0A921GFU4"/>
<reference evidence="2" key="2">
    <citation type="submission" date="2021-09" db="EMBL/GenBank/DDBJ databases">
        <authorList>
            <person name="Gilroy R."/>
        </authorList>
    </citation>
    <scope>NUCLEOTIDE SEQUENCE</scope>
    <source>
        <strain evidence="2">CHK124-7917</strain>
    </source>
</reference>
<dbReference type="InterPro" id="IPR014998">
    <property type="entry name" value="DUF1848"/>
</dbReference>
<evidence type="ECO:0000313" key="3">
    <source>
        <dbReference type="Proteomes" id="UP000697330"/>
    </source>
</evidence>